<evidence type="ECO:0000256" key="2">
    <source>
        <dbReference type="ARBA" id="ARBA00023125"/>
    </source>
</evidence>
<accession>A0A542Z8X9</accession>
<dbReference type="PANTHER" id="PTHR33164">
    <property type="entry name" value="TRANSCRIPTIONAL REGULATOR, MARR FAMILY"/>
    <property type="match status" value="1"/>
</dbReference>
<dbReference type="Pfam" id="PF01047">
    <property type="entry name" value="MarR"/>
    <property type="match status" value="1"/>
</dbReference>
<dbReference type="GO" id="GO:0003700">
    <property type="term" value="F:DNA-binding transcription factor activity"/>
    <property type="evidence" value="ECO:0007669"/>
    <property type="project" value="InterPro"/>
</dbReference>
<dbReference type="PROSITE" id="PS50995">
    <property type="entry name" value="HTH_MARR_2"/>
    <property type="match status" value="1"/>
</dbReference>
<dbReference type="Proteomes" id="UP000319514">
    <property type="component" value="Unassembled WGS sequence"/>
</dbReference>
<dbReference type="InterPro" id="IPR036390">
    <property type="entry name" value="WH_DNA-bd_sf"/>
</dbReference>
<comment type="caution">
    <text evidence="5">The sequence shown here is derived from an EMBL/GenBank/DDBJ whole genome shotgun (WGS) entry which is preliminary data.</text>
</comment>
<keyword evidence="1" id="KW-0805">Transcription regulation</keyword>
<dbReference type="Gene3D" id="1.10.10.10">
    <property type="entry name" value="Winged helix-like DNA-binding domain superfamily/Winged helix DNA-binding domain"/>
    <property type="match status" value="1"/>
</dbReference>
<dbReference type="InterPro" id="IPR039422">
    <property type="entry name" value="MarR/SlyA-like"/>
</dbReference>
<dbReference type="RefSeq" id="WP_141790177.1">
    <property type="nucleotide sequence ID" value="NZ_BAAAKX010000008.1"/>
</dbReference>
<gene>
    <name evidence="5" type="ORF">FB474_3564</name>
</gene>
<dbReference type="EMBL" id="VFOQ01000002">
    <property type="protein sequence ID" value="TQL56803.1"/>
    <property type="molecule type" value="Genomic_DNA"/>
</dbReference>
<evidence type="ECO:0000256" key="1">
    <source>
        <dbReference type="ARBA" id="ARBA00023015"/>
    </source>
</evidence>
<evidence type="ECO:0000313" key="6">
    <source>
        <dbReference type="Proteomes" id="UP000319514"/>
    </source>
</evidence>
<protein>
    <submittedName>
        <fullName evidence="5">MarR family transcriptional regulator</fullName>
    </submittedName>
</protein>
<dbReference type="GO" id="GO:0006950">
    <property type="term" value="P:response to stress"/>
    <property type="evidence" value="ECO:0007669"/>
    <property type="project" value="TreeGrafter"/>
</dbReference>
<dbReference type="PANTHER" id="PTHR33164:SF57">
    <property type="entry name" value="MARR-FAMILY TRANSCRIPTIONAL REGULATOR"/>
    <property type="match status" value="1"/>
</dbReference>
<evidence type="ECO:0000259" key="4">
    <source>
        <dbReference type="PROSITE" id="PS50995"/>
    </source>
</evidence>
<dbReference type="OrthoDB" id="5148120at2"/>
<dbReference type="InterPro" id="IPR000835">
    <property type="entry name" value="HTH_MarR-typ"/>
</dbReference>
<keyword evidence="3" id="KW-0804">Transcription</keyword>
<name>A0A542Z8X9_9MICO</name>
<dbReference type="SMART" id="SM00347">
    <property type="entry name" value="HTH_MARR"/>
    <property type="match status" value="1"/>
</dbReference>
<evidence type="ECO:0000256" key="3">
    <source>
        <dbReference type="ARBA" id="ARBA00023163"/>
    </source>
</evidence>
<dbReference type="InterPro" id="IPR036388">
    <property type="entry name" value="WH-like_DNA-bd_sf"/>
</dbReference>
<dbReference type="PROSITE" id="PS01117">
    <property type="entry name" value="HTH_MARR_1"/>
    <property type="match status" value="1"/>
</dbReference>
<organism evidence="5 6">
    <name type="scientific">Oryzihumus leptocrescens</name>
    <dbReference type="NCBI Taxonomy" id="297536"/>
    <lineage>
        <taxon>Bacteria</taxon>
        <taxon>Bacillati</taxon>
        <taxon>Actinomycetota</taxon>
        <taxon>Actinomycetes</taxon>
        <taxon>Micrococcales</taxon>
        <taxon>Intrasporangiaceae</taxon>
        <taxon>Oryzihumus</taxon>
    </lineage>
</organism>
<reference evidence="5 6" key="1">
    <citation type="submission" date="2019-06" db="EMBL/GenBank/DDBJ databases">
        <title>Sequencing the genomes of 1000 actinobacteria strains.</title>
        <authorList>
            <person name="Klenk H.-P."/>
        </authorList>
    </citation>
    <scope>NUCLEOTIDE SEQUENCE [LARGE SCALE GENOMIC DNA]</scope>
    <source>
        <strain evidence="5 6">DSM 18082</strain>
    </source>
</reference>
<evidence type="ECO:0000313" key="5">
    <source>
        <dbReference type="EMBL" id="TQL56803.1"/>
    </source>
</evidence>
<dbReference type="AlphaFoldDB" id="A0A542Z8X9"/>
<keyword evidence="6" id="KW-1185">Reference proteome</keyword>
<feature type="domain" description="HTH marR-type" evidence="4">
    <location>
        <begin position="8"/>
        <end position="140"/>
    </location>
</feature>
<keyword evidence="2" id="KW-0238">DNA-binding</keyword>
<dbReference type="SUPFAM" id="SSF46785">
    <property type="entry name" value="Winged helix' DNA-binding domain"/>
    <property type="match status" value="1"/>
</dbReference>
<dbReference type="GO" id="GO:0003677">
    <property type="term" value="F:DNA binding"/>
    <property type="evidence" value="ECO:0007669"/>
    <property type="project" value="UniProtKB-KW"/>
</dbReference>
<dbReference type="InterPro" id="IPR023187">
    <property type="entry name" value="Tscrpt_reg_MarR-type_CS"/>
</dbReference>
<proteinExistence type="predicted"/>
<sequence>MAISHEAANQLGADLVRVMKLFQAMRQHAPRLHPAVDATAYPVLFTLESGPKRVSTLAECVHSDVSTVSRQASMLAQHDLVEKLPDPDDRRAAMLSLTPAGTALIERLRTQRGEWFRSMLQDWSETEAEQFTAQLDRFAGALESSRDQMIKHFADAMSGVHTTASKEQ</sequence>